<proteinExistence type="inferred from homology"/>
<keyword evidence="10" id="KW-1185">Reference proteome</keyword>
<keyword evidence="4 7" id="KW-0812">Transmembrane</keyword>
<comment type="similarity">
    <text evidence="7">Belongs to the inorganic phosphate transporter (PiT) (TC 2.A.20) family.</text>
</comment>
<dbReference type="OrthoDB" id="260807at2759"/>
<dbReference type="InterPro" id="IPR001204">
    <property type="entry name" value="Phos_transporter"/>
</dbReference>
<reference evidence="9" key="2">
    <citation type="journal article" date="2023" name="IMA Fungus">
        <title>Comparative genomic study of the Penicillium genus elucidates a diverse pangenome and 15 lateral gene transfer events.</title>
        <authorList>
            <person name="Petersen C."/>
            <person name="Sorensen T."/>
            <person name="Nielsen M.R."/>
            <person name="Sondergaard T.E."/>
            <person name="Sorensen J.L."/>
            <person name="Fitzpatrick D.A."/>
            <person name="Frisvad J.C."/>
            <person name="Nielsen K.L."/>
        </authorList>
    </citation>
    <scope>NUCLEOTIDE SEQUENCE</scope>
    <source>
        <strain evidence="9">IBT 34128</strain>
    </source>
</reference>
<feature type="transmembrane region" description="Helical" evidence="7">
    <location>
        <begin position="551"/>
        <end position="575"/>
    </location>
</feature>
<feature type="transmembrane region" description="Helical" evidence="7">
    <location>
        <begin position="415"/>
        <end position="433"/>
    </location>
</feature>
<evidence type="ECO:0000256" key="4">
    <source>
        <dbReference type="ARBA" id="ARBA00022692"/>
    </source>
</evidence>
<evidence type="ECO:0000313" key="10">
    <source>
        <dbReference type="Proteomes" id="UP001141434"/>
    </source>
</evidence>
<comment type="caution">
    <text evidence="9">The sequence shown here is derived from an EMBL/GenBank/DDBJ whole genome shotgun (WGS) entry which is preliminary data.</text>
</comment>
<dbReference type="GO" id="GO:0005315">
    <property type="term" value="F:phosphate transmembrane transporter activity"/>
    <property type="evidence" value="ECO:0007669"/>
    <property type="project" value="InterPro"/>
</dbReference>
<evidence type="ECO:0000256" key="8">
    <source>
        <dbReference type="SAM" id="MobiDB-lite"/>
    </source>
</evidence>
<feature type="transmembrane region" description="Helical" evidence="7">
    <location>
        <begin position="187"/>
        <end position="205"/>
    </location>
</feature>
<dbReference type="PANTHER" id="PTHR11101:SF55">
    <property type="entry name" value="PHOSPHATE TRANSPORTER"/>
    <property type="match status" value="1"/>
</dbReference>
<dbReference type="AlphaFoldDB" id="A0A9W9FQA3"/>
<dbReference type="Pfam" id="PF01384">
    <property type="entry name" value="PHO4"/>
    <property type="match status" value="1"/>
</dbReference>
<evidence type="ECO:0000256" key="2">
    <source>
        <dbReference type="ARBA" id="ARBA00022448"/>
    </source>
</evidence>
<accession>A0A9W9FQA3</accession>
<dbReference type="RefSeq" id="XP_056513378.1">
    <property type="nucleotide sequence ID" value="XM_056652311.1"/>
</dbReference>
<dbReference type="GO" id="GO:0016020">
    <property type="term" value="C:membrane"/>
    <property type="evidence" value="ECO:0007669"/>
    <property type="project" value="UniProtKB-SubCell"/>
</dbReference>
<feature type="transmembrane region" description="Helical" evidence="7">
    <location>
        <begin position="45"/>
        <end position="67"/>
    </location>
</feature>
<comment type="subcellular location">
    <subcellularLocation>
        <location evidence="1 7">Membrane</location>
        <topology evidence="1 7">Multi-pass membrane protein</topology>
    </subcellularLocation>
</comment>
<reference evidence="9" key="1">
    <citation type="submission" date="2022-11" db="EMBL/GenBank/DDBJ databases">
        <authorList>
            <person name="Petersen C."/>
        </authorList>
    </citation>
    <scope>NUCLEOTIDE SEQUENCE</scope>
    <source>
        <strain evidence="9">IBT 34128</strain>
    </source>
</reference>
<feature type="transmembrane region" description="Helical" evidence="7">
    <location>
        <begin position="217"/>
        <end position="240"/>
    </location>
</feature>
<evidence type="ECO:0000256" key="3">
    <source>
        <dbReference type="ARBA" id="ARBA00022592"/>
    </source>
</evidence>
<keyword evidence="6 7" id="KW-0472">Membrane</keyword>
<organism evidence="9 10">
    <name type="scientific">Penicillium alfredii</name>
    <dbReference type="NCBI Taxonomy" id="1506179"/>
    <lineage>
        <taxon>Eukaryota</taxon>
        <taxon>Fungi</taxon>
        <taxon>Dikarya</taxon>
        <taxon>Ascomycota</taxon>
        <taxon>Pezizomycotina</taxon>
        <taxon>Eurotiomycetes</taxon>
        <taxon>Eurotiomycetidae</taxon>
        <taxon>Eurotiales</taxon>
        <taxon>Aspergillaceae</taxon>
        <taxon>Penicillium</taxon>
    </lineage>
</organism>
<dbReference type="GeneID" id="81391479"/>
<gene>
    <name evidence="9" type="ORF">NUU61_001729</name>
</gene>
<sequence length="580" mass="62243">MPPIATAKYDWILALTTIAFVFSAFGNGANDVANSYATSIAARTLNMATAGVLAIITEFIGAVAMGARVTDTIKNGIIGIDRFEGKPGALMLGMGCAEVGSAAWLIFSTHVGFPVSTTQTVVGALIGVGFASQASITWAWEDGSVSQVAASWGIAPLIAAGFSAVIFGTLKYSVLERTDSFKWAMRMIPFYLAGTGAILALFIVIEAPTAPSLEEFGAGKAVGIILGVFVGCLLIAYAFFMPYFQRRLIKEDGRIKFYHIPLGPLLLKDNPPLYYPGKGDGVVVSYYEDAYGKVQAGQKDAAKQETSADAAAILPSPEITALQKSSEQPGNDIEKNIDSAQSTPEIKPRKKHVGPTERFIDPVRELSWVNPHKAWGYIKWILLQGVTRDVVTHDSPALRAIHARAHRYDDRVEHLWTYCQVVSAMMMSIAHGSNDVANAVGPWAAVYSTYNAGVVETEAPTPIWFLVVAGLLLGLGFWFYGYNIVRAMGNKITQMSPTRGFSVELGAAITVLLASRLGLPVSTTQCLTGASMGVALMNYDLGAVNWRQLCWIFGGWVLTLPCAGLIAGLICLMALNTPHL</sequence>
<dbReference type="Proteomes" id="UP001141434">
    <property type="component" value="Unassembled WGS sequence"/>
</dbReference>
<feature type="transmembrane region" description="Helical" evidence="7">
    <location>
        <begin position="12"/>
        <end position="33"/>
    </location>
</feature>
<feature type="transmembrane region" description="Helical" evidence="7">
    <location>
        <begin position="119"/>
        <end position="140"/>
    </location>
</feature>
<feature type="transmembrane region" description="Helical" evidence="7">
    <location>
        <begin position="152"/>
        <end position="175"/>
    </location>
</feature>
<protein>
    <recommendedName>
        <fullName evidence="7">Phosphate transporter</fullName>
    </recommendedName>
</protein>
<comment type="function">
    <text evidence="7">Sodium-phosphate symporter.</text>
</comment>
<dbReference type="PANTHER" id="PTHR11101">
    <property type="entry name" value="PHOSPHATE TRANSPORTER"/>
    <property type="match status" value="1"/>
</dbReference>
<feature type="region of interest" description="Disordered" evidence="8">
    <location>
        <begin position="323"/>
        <end position="353"/>
    </location>
</feature>
<keyword evidence="2 7" id="KW-0813">Transport</keyword>
<dbReference type="GO" id="GO:0035435">
    <property type="term" value="P:phosphate ion transmembrane transport"/>
    <property type="evidence" value="ECO:0007669"/>
    <property type="project" value="TreeGrafter"/>
</dbReference>
<feature type="transmembrane region" description="Helical" evidence="7">
    <location>
        <begin position="463"/>
        <end position="480"/>
    </location>
</feature>
<feature type="transmembrane region" description="Helical" evidence="7">
    <location>
        <begin position="87"/>
        <end position="107"/>
    </location>
</feature>
<evidence type="ECO:0000256" key="5">
    <source>
        <dbReference type="ARBA" id="ARBA00022989"/>
    </source>
</evidence>
<name>A0A9W9FQA3_9EURO</name>
<dbReference type="EMBL" id="JAPMSZ010000004">
    <property type="protein sequence ID" value="KAJ5104382.1"/>
    <property type="molecule type" value="Genomic_DNA"/>
</dbReference>
<evidence type="ECO:0000313" key="9">
    <source>
        <dbReference type="EMBL" id="KAJ5104382.1"/>
    </source>
</evidence>
<keyword evidence="3 7" id="KW-0592">Phosphate transport</keyword>
<keyword evidence="5 7" id="KW-1133">Transmembrane helix</keyword>
<evidence type="ECO:0000256" key="7">
    <source>
        <dbReference type="RuleBase" id="RU363058"/>
    </source>
</evidence>
<evidence type="ECO:0000256" key="6">
    <source>
        <dbReference type="ARBA" id="ARBA00023136"/>
    </source>
</evidence>
<evidence type="ECO:0000256" key="1">
    <source>
        <dbReference type="ARBA" id="ARBA00004141"/>
    </source>
</evidence>